<keyword evidence="10" id="KW-0010">Activator</keyword>
<dbReference type="Pfam" id="PF02954">
    <property type="entry name" value="HTH_8"/>
    <property type="match status" value="1"/>
</dbReference>
<keyword evidence="11" id="KW-0804">Transcription</keyword>
<dbReference type="CDD" id="cd00009">
    <property type="entry name" value="AAA"/>
    <property type="match status" value="1"/>
</dbReference>
<protein>
    <submittedName>
        <fullName evidence="15">Sigma 54-interacting transcriptional regulator</fullName>
    </submittedName>
</protein>
<keyword evidence="7" id="KW-0902">Two-component regulatory system</keyword>
<feature type="repeat" description="TPR" evidence="12">
    <location>
        <begin position="177"/>
        <end position="210"/>
    </location>
</feature>
<dbReference type="EMBL" id="JAGQHR010000152">
    <property type="protein sequence ID" value="MCA9727365.1"/>
    <property type="molecule type" value="Genomic_DNA"/>
</dbReference>
<accession>A0A956LX60</accession>
<dbReference type="PROSITE" id="PS00676">
    <property type="entry name" value="SIGMA54_INTERACT_2"/>
    <property type="match status" value="1"/>
</dbReference>
<evidence type="ECO:0000256" key="13">
    <source>
        <dbReference type="SAM" id="MobiDB-lite"/>
    </source>
</evidence>
<dbReference type="SMART" id="SM00382">
    <property type="entry name" value="AAA"/>
    <property type="match status" value="1"/>
</dbReference>
<dbReference type="SUPFAM" id="SSF46689">
    <property type="entry name" value="Homeodomain-like"/>
    <property type="match status" value="1"/>
</dbReference>
<dbReference type="InterPro" id="IPR025662">
    <property type="entry name" value="Sigma_54_int_dom_ATP-bd_1"/>
</dbReference>
<dbReference type="PRINTS" id="PR01590">
    <property type="entry name" value="HTHFIS"/>
</dbReference>
<dbReference type="Gene3D" id="1.10.8.60">
    <property type="match status" value="1"/>
</dbReference>
<dbReference type="InterPro" id="IPR027417">
    <property type="entry name" value="P-loop_NTPase"/>
</dbReference>
<dbReference type="PROSITE" id="PS50045">
    <property type="entry name" value="SIGMA54_INTERACT_4"/>
    <property type="match status" value="1"/>
</dbReference>
<keyword evidence="3" id="KW-0678">Repressor</keyword>
<evidence type="ECO:0000256" key="8">
    <source>
        <dbReference type="ARBA" id="ARBA00023015"/>
    </source>
</evidence>
<keyword evidence="6" id="KW-0067">ATP-binding</keyword>
<dbReference type="InterPro" id="IPR009057">
    <property type="entry name" value="Homeodomain-like_sf"/>
</dbReference>
<dbReference type="InterPro" id="IPR058031">
    <property type="entry name" value="AAA_lid_NorR"/>
</dbReference>
<name>A0A956LX60_UNCEI</name>
<keyword evidence="2" id="KW-0963">Cytoplasm</keyword>
<dbReference type="SUPFAM" id="SSF52540">
    <property type="entry name" value="P-loop containing nucleoside triphosphate hydrolases"/>
    <property type="match status" value="1"/>
</dbReference>
<dbReference type="FunFam" id="3.40.50.300:FF:000006">
    <property type="entry name" value="DNA-binding transcriptional regulator NtrC"/>
    <property type="match status" value="1"/>
</dbReference>
<dbReference type="Pfam" id="PF13424">
    <property type="entry name" value="TPR_12"/>
    <property type="match status" value="2"/>
</dbReference>
<evidence type="ECO:0000256" key="9">
    <source>
        <dbReference type="ARBA" id="ARBA00023125"/>
    </source>
</evidence>
<dbReference type="SMART" id="SM00028">
    <property type="entry name" value="TPR"/>
    <property type="match status" value="5"/>
</dbReference>
<dbReference type="InterPro" id="IPR025943">
    <property type="entry name" value="Sigma_54_int_dom_ATP-bd_2"/>
</dbReference>
<evidence type="ECO:0000256" key="4">
    <source>
        <dbReference type="ARBA" id="ARBA00022553"/>
    </source>
</evidence>
<evidence type="ECO:0000313" key="16">
    <source>
        <dbReference type="Proteomes" id="UP000697710"/>
    </source>
</evidence>
<evidence type="ECO:0000256" key="11">
    <source>
        <dbReference type="ARBA" id="ARBA00023163"/>
    </source>
</evidence>
<dbReference type="PROSITE" id="PS50005">
    <property type="entry name" value="TPR"/>
    <property type="match status" value="1"/>
</dbReference>
<keyword evidence="12" id="KW-0802">TPR repeat</keyword>
<dbReference type="Pfam" id="PF00158">
    <property type="entry name" value="Sigma54_activat"/>
    <property type="match status" value="1"/>
</dbReference>
<dbReference type="InterPro" id="IPR019734">
    <property type="entry name" value="TPR_rpt"/>
</dbReference>
<dbReference type="GO" id="GO:0006355">
    <property type="term" value="P:regulation of DNA-templated transcription"/>
    <property type="evidence" value="ECO:0007669"/>
    <property type="project" value="InterPro"/>
</dbReference>
<evidence type="ECO:0000256" key="12">
    <source>
        <dbReference type="PROSITE-ProRule" id="PRU00339"/>
    </source>
</evidence>
<organism evidence="15 16">
    <name type="scientific">Eiseniibacteriota bacterium</name>
    <dbReference type="NCBI Taxonomy" id="2212470"/>
    <lineage>
        <taxon>Bacteria</taxon>
        <taxon>Candidatus Eiseniibacteriota</taxon>
    </lineage>
</organism>
<dbReference type="Gene3D" id="1.25.40.10">
    <property type="entry name" value="Tetratricopeptide repeat domain"/>
    <property type="match status" value="3"/>
</dbReference>
<dbReference type="GO" id="GO:0000160">
    <property type="term" value="P:phosphorelay signal transduction system"/>
    <property type="evidence" value="ECO:0007669"/>
    <property type="project" value="UniProtKB-KW"/>
</dbReference>
<comment type="caution">
    <text evidence="15">The sequence shown here is derived from an EMBL/GenBank/DDBJ whole genome shotgun (WGS) entry which is preliminary data.</text>
</comment>
<dbReference type="GO" id="GO:0005524">
    <property type="term" value="F:ATP binding"/>
    <property type="evidence" value="ECO:0007669"/>
    <property type="project" value="UniProtKB-KW"/>
</dbReference>
<comment type="subcellular location">
    <subcellularLocation>
        <location evidence="1">Cytoplasm</location>
    </subcellularLocation>
</comment>
<dbReference type="AlphaFoldDB" id="A0A956LX60"/>
<evidence type="ECO:0000256" key="1">
    <source>
        <dbReference type="ARBA" id="ARBA00004496"/>
    </source>
</evidence>
<dbReference type="PROSITE" id="PS00675">
    <property type="entry name" value="SIGMA54_INTERACT_1"/>
    <property type="match status" value="1"/>
</dbReference>
<evidence type="ECO:0000256" key="2">
    <source>
        <dbReference type="ARBA" id="ARBA00022490"/>
    </source>
</evidence>
<reference evidence="15" key="2">
    <citation type="journal article" date="2021" name="Microbiome">
        <title>Successional dynamics and alternative stable states in a saline activated sludge microbial community over 9 years.</title>
        <authorList>
            <person name="Wang Y."/>
            <person name="Ye J."/>
            <person name="Ju F."/>
            <person name="Liu L."/>
            <person name="Boyd J.A."/>
            <person name="Deng Y."/>
            <person name="Parks D.H."/>
            <person name="Jiang X."/>
            <person name="Yin X."/>
            <person name="Woodcroft B.J."/>
            <person name="Tyson G.W."/>
            <person name="Hugenholtz P."/>
            <person name="Polz M.F."/>
            <person name="Zhang T."/>
        </authorList>
    </citation>
    <scope>NUCLEOTIDE SEQUENCE</scope>
    <source>
        <strain evidence="15">HKST-UBA01</strain>
    </source>
</reference>
<dbReference type="Gene3D" id="1.10.10.60">
    <property type="entry name" value="Homeodomain-like"/>
    <property type="match status" value="1"/>
</dbReference>
<dbReference type="SUPFAM" id="SSF48452">
    <property type="entry name" value="TPR-like"/>
    <property type="match status" value="3"/>
</dbReference>
<gene>
    <name evidence="15" type="ORF">KC729_06755</name>
</gene>
<feature type="compositionally biased region" description="Basic and acidic residues" evidence="13">
    <location>
        <begin position="1"/>
        <end position="12"/>
    </location>
</feature>
<proteinExistence type="predicted"/>
<dbReference type="GO" id="GO:0005737">
    <property type="term" value="C:cytoplasm"/>
    <property type="evidence" value="ECO:0007669"/>
    <property type="project" value="UniProtKB-SubCell"/>
</dbReference>
<keyword evidence="4" id="KW-0597">Phosphoprotein</keyword>
<feature type="domain" description="Sigma-54 factor interaction" evidence="14">
    <location>
        <begin position="681"/>
        <end position="911"/>
    </location>
</feature>
<keyword evidence="8" id="KW-0805">Transcription regulation</keyword>
<evidence type="ECO:0000256" key="7">
    <source>
        <dbReference type="ARBA" id="ARBA00023012"/>
    </source>
</evidence>
<keyword evidence="9" id="KW-0238">DNA-binding</keyword>
<evidence type="ECO:0000256" key="6">
    <source>
        <dbReference type="ARBA" id="ARBA00022840"/>
    </source>
</evidence>
<dbReference type="InterPro" id="IPR002078">
    <property type="entry name" value="Sigma_54_int"/>
</dbReference>
<dbReference type="InterPro" id="IPR011990">
    <property type="entry name" value="TPR-like_helical_dom_sf"/>
</dbReference>
<evidence type="ECO:0000259" key="14">
    <source>
        <dbReference type="PROSITE" id="PS50045"/>
    </source>
</evidence>
<feature type="region of interest" description="Disordered" evidence="13">
    <location>
        <begin position="1"/>
        <end position="20"/>
    </location>
</feature>
<dbReference type="Gene3D" id="3.40.50.300">
    <property type="entry name" value="P-loop containing nucleotide triphosphate hydrolases"/>
    <property type="match status" value="1"/>
</dbReference>
<dbReference type="GO" id="GO:0043565">
    <property type="term" value="F:sequence-specific DNA binding"/>
    <property type="evidence" value="ECO:0007669"/>
    <property type="project" value="InterPro"/>
</dbReference>
<evidence type="ECO:0000256" key="10">
    <source>
        <dbReference type="ARBA" id="ARBA00023159"/>
    </source>
</evidence>
<feature type="region of interest" description="Disordered" evidence="13">
    <location>
        <begin position="583"/>
        <end position="602"/>
    </location>
</feature>
<reference evidence="15" key="1">
    <citation type="submission" date="2020-04" db="EMBL/GenBank/DDBJ databases">
        <authorList>
            <person name="Zhang T."/>
        </authorList>
    </citation>
    <scope>NUCLEOTIDE SEQUENCE</scope>
    <source>
        <strain evidence="15">HKST-UBA01</strain>
    </source>
</reference>
<dbReference type="InterPro" id="IPR003593">
    <property type="entry name" value="AAA+_ATPase"/>
</dbReference>
<dbReference type="PANTHER" id="PTHR32071:SF95">
    <property type="entry name" value="DNA-BINDING TRANSCRIPTIONAL REGULATOR NTRC"/>
    <property type="match status" value="1"/>
</dbReference>
<evidence type="ECO:0000256" key="3">
    <source>
        <dbReference type="ARBA" id="ARBA00022491"/>
    </source>
</evidence>
<dbReference type="InterPro" id="IPR002197">
    <property type="entry name" value="HTH_Fis"/>
</dbReference>
<evidence type="ECO:0000313" key="15">
    <source>
        <dbReference type="EMBL" id="MCA9727365.1"/>
    </source>
</evidence>
<dbReference type="Proteomes" id="UP000697710">
    <property type="component" value="Unassembled WGS sequence"/>
</dbReference>
<keyword evidence="5" id="KW-0547">Nucleotide-binding</keyword>
<dbReference type="PANTHER" id="PTHR32071">
    <property type="entry name" value="TRANSCRIPTIONAL REGULATORY PROTEIN"/>
    <property type="match status" value="1"/>
</dbReference>
<evidence type="ECO:0000256" key="5">
    <source>
        <dbReference type="ARBA" id="ARBA00022741"/>
    </source>
</evidence>
<sequence length="995" mass="109266">MTQRSEPNDRASRAAPSRASVADRIDAGDLYARVGDHTQALITYLGAWPEVSEAETPALARRIAYCQGRLGRYAEAIGLLEPVVASLDVLDVDRVELGKCYNELGSAYFALGDLDRAQSAGLTAAKHLAKTTGPHFGVAQNLLGGVALRSGDTDLARTHFRAALDHFRTEGDVGNLAFAYNNLGHVYKAACEWERALEHYQAAYYLCATEGEYQDQGAIHQNLGVTLLKIGRYAEAQEHLEKSRDRAMEMGDSVRVLRARIALVRLARESRDFQAARRILREARSEGPDAVPSREACLLMLEDASLAFAEGRLADSRALLAPLFERVAAMASRGDLMVEAHLLQANLALEEGAWDEARHSVDAALELSRADHDREQENRALAAHMRWSYVTGATEDAEKAFQEQRAGASRRGERPFEARLLEWRAGVAREFGVRSEQAVALLGEARDLWRSMRRERVVFALTLQLAAAELVEGRRDRAIELLESLGSDFGTDERSAALHRRISRMLEAQAEVTAGMPDGEWVLRRLEEIRGWDASRNEVVRECLSVLVETLGADGGLVGKPEAETLELVSTVSMGRLGGRRQLTPSTLGIPGTGASGILEPTDPSVRTSMAVRVSLDGVEHCLYVERRQDEARRFTLSDLRYATLVAAEVARMLPPPGPGEKGDAGHAFDGIRHGIYVADIITQDPKMLAILGLIRKVAGSDLTVLLQGETGTGKKLLAQALHRISERRDRGFVTVDCAALPDNLLESELFGHRRGAFTGAVQDRIGLLEEANGGTVFLDEIDKAGISVQRRFLHLLDSGEIRPVGATGYRPLDVRVVCATSCPDLRSEVSEGRFIKDLYYRLNDIAISVPPLRERPDDLPLLTGCFIESAAHQAGREIAGVAPAFHEVVQAHDWPGNVRELEKAIRRAVALVDAGGTLVPDLLPVAVIESSGRRAEQSDSLKGRVEAFERSILLETLDRVRWNKSRAAEVLGLTRKGLKGKIERYGLDRRRGRR</sequence>
<dbReference type="Pfam" id="PF25601">
    <property type="entry name" value="AAA_lid_14"/>
    <property type="match status" value="1"/>
</dbReference>